<evidence type="ECO:0000256" key="6">
    <source>
        <dbReference type="ARBA" id="ARBA00022741"/>
    </source>
</evidence>
<keyword evidence="5" id="KW-0479">Metal-binding</keyword>
<dbReference type="GO" id="GO:0003910">
    <property type="term" value="F:DNA ligase (ATP) activity"/>
    <property type="evidence" value="ECO:0007669"/>
    <property type="project" value="UniProtKB-EC"/>
</dbReference>
<dbReference type="Gene3D" id="1.10.3260.10">
    <property type="entry name" value="DNA ligase, ATP-dependent, N-terminal domain"/>
    <property type="match status" value="1"/>
</dbReference>
<dbReference type="GO" id="GO:0005524">
    <property type="term" value="F:ATP binding"/>
    <property type="evidence" value="ECO:0007669"/>
    <property type="project" value="UniProtKB-KW"/>
</dbReference>
<reference evidence="15" key="1">
    <citation type="submission" date="2019-04" db="EMBL/GenBank/DDBJ databases">
        <authorList>
            <consortium name="Science for Life Laboratories"/>
        </authorList>
    </citation>
    <scope>NUCLEOTIDE SEQUENCE</scope>
    <source>
        <strain evidence="15">MBLW1</strain>
    </source>
</reference>
<evidence type="ECO:0000256" key="7">
    <source>
        <dbReference type="ARBA" id="ARBA00022763"/>
    </source>
</evidence>
<dbReference type="InterPro" id="IPR012340">
    <property type="entry name" value="NA-bd_OB-fold"/>
</dbReference>
<dbReference type="PANTHER" id="PTHR45674">
    <property type="entry name" value="DNA LIGASE 1/3 FAMILY MEMBER"/>
    <property type="match status" value="1"/>
</dbReference>
<dbReference type="GO" id="GO:0006310">
    <property type="term" value="P:DNA recombination"/>
    <property type="evidence" value="ECO:0007669"/>
    <property type="project" value="UniProtKB-KW"/>
</dbReference>
<dbReference type="GO" id="GO:0006281">
    <property type="term" value="P:DNA repair"/>
    <property type="evidence" value="ECO:0007669"/>
    <property type="project" value="UniProtKB-KW"/>
</dbReference>
<evidence type="ECO:0000256" key="5">
    <source>
        <dbReference type="ARBA" id="ARBA00022723"/>
    </source>
</evidence>
<dbReference type="CDD" id="cd07972">
    <property type="entry name" value="OBF_DNA_ligase_Arch_LigB"/>
    <property type="match status" value="1"/>
</dbReference>
<dbReference type="Proteomes" id="UP000464378">
    <property type="component" value="Chromosome"/>
</dbReference>
<keyword evidence="16" id="KW-1185">Reference proteome</keyword>
<organism evidence="15">
    <name type="scientific">Tuwongella immobilis</name>
    <dbReference type="NCBI Taxonomy" id="692036"/>
    <lineage>
        <taxon>Bacteria</taxon>
        <taxon>Pseudomonadati</taxon>
        <taxon>Planctomycetota</taxon>
        <taxon>Planctomycetia</taxon>
        <taxon>Gemmatales</taxon>
        <taxon>Gemmataceae</taxon>
        <taxon>Tuwongella</taxon>
    </lineage>
</organism>
<dbReference type="GO" id="GO:0046872">
    <property type="term" value="F:metal ion binding"/>
    <property type="evidence" value="ECO:0007669"/>
    <property type="project" value="UniProtKB-KW"/>
</dbReference>
<dbReference type="InterPro" id="IPR012310">
    <property type="entry name" value="DNA_ligase_ATP-dep_cent"/>
</dbReference>
<evidence type="ECO:0000313" key="15">
    <source>
        <dbReference type="EMBL" id="VIP05000.1"/>
    </source>
</evidence>
<dbReference type="KEGG" id="tim:GMBLW1_41930"/>
<dbReference type="InterPro" id="IPR012309">
    <property type="entry name" value="DNA_ligase_ATP-dep_C"/>
</dbReference>
<evidence type="ECO:0000256" key="10">
    <source>
        <dbReference type="ARBA" id="ARBA00023204"/>
    </source>
</evidence>
<evidence type="ECO:0000259" key="14">
    <source>
        <dbReference type="PROSITE" id="PS50160"/>
    </source>
</evidence>
<dbReference type="GO" id="GO:0003677">
    <property type="term" value="F:DNA binding"/>
    <property type="evidence" value="ECO:0007669"/>
    <property type="project" value="InterPro"/>
</dbReference>
<dbReference type="InParanoid" id="A0A6C2YTG0"/>
<dbReference type="Pfam" id="PF01068">
    <property type="entry name" value="DNA_ligase_A_M"/>
    <property type="match status" value="1"/>
</dbReference>
<dbReference type="InterPro" id="IPR012308">
    <property type="entry name" value="DNA_ligase_ATP-dep_N"/>
</dbReference>
<keyword evidence="2 15" id="KW-0436">Ligase</keyword>
<dbReference type="NCBIfam" id="NF006701">
    <property type="entry name" value="PRK09247.1"/>
    <property type="match status" value="1"/>
</dbReference>
<feature type="compositionally biased region" description="Basic and acidic residues" evidence="13">
    <location>
        <begin position="571"/>
        <end position="581"/>
    </location>
</feature>
<evidence type="ECO:0000256" key="12">
    <source>
        <dbReference type="ARBA" id="ARBA00034003"/>
    </source>
</evidence>
<dbReference type="GO" id="GO:0051301">
    <property type="term" value="P:cell division"/>
    <property type="evidence" value="ECO:0007669"/>
    <property type="project" value="UniProtKB-KW"/>
</dbReference>
<comment type="catalytic activity">
    <reaction evidence="12">
        <text>ATP + (deoxyribonucleotide)n-3'-hydroxyl + 5'-phospho-(deoxyribonucleotide)m = (deoxyribonucleotide)n+m + AMP + diphosphate.</text>
        <dbReference type="EC" id="6.5.1.1"/>
    </reaction>
</comment>
<keyword evidence="4" id="KW-0235">DNA replication</keyword>
<dbReference type="InterPro" id="IPR050191">
    <property type="entry name" value="ATP-dep_DNA_ligase"/>
</dbReference>
<sequence length="613" mass="68229">MRAFAELYANLDATTKTNVKVAAMVEYFSQTPPAEAAWAIYVLTGRKLRQLVPNRKLREWAMARAGISEWLFEECYSAVGDSAETIALILPQTGRSVTGTLDEWIEQRLLPLRTMSESAQQTAILSAWDEMSPAQAFIYNKLITGALRVGVSQLLVVRALAQVAGIPANVMSHRLMGDWSPTPRFYEQLRDATTTDADASRPYPFCLAHPLEAEPETLGDVHEWIAEWKWDGIRSQLIRRQGAVYLWSRGEELVTDRYPELRELAEQLPDGTVIDGEILPWRGEQMLPFGELQRRIGRKSVSKSLLAEVPVVLMAYDLLEFAGRDLRESPLIDRRQALQQLHAQLQAGSALANGPHPAAARLRLSPTVAAESWAELHHIRGESRSRQVEGLMLKRRDSAYRVGRVRGDWWKWKIQPFSVDAVLMYAQRGSGKRASLYTDYTFGVWDGGMLVPFAKAYSGLTDAEIAQVDAFIRANTVEKFGPVRTVKPELVFELGFEGIQRSTRHKSGVAVRFPRMLRQRFDKPAAEADSLDAVKALIALSPEATDADFDTDSAADSQADAAPSTALTPDAPKRRSTADRKRATKPTTQRSGSDASLDRPMTTGDLFGSVDSE</sequence>
<keyword evidence="11" id="KW-0131">Cell cycle</keyword>
<dbReference type="Pfam" id="PF04679">
    <property type="entry name" value="DNA_ligase_A_C"/>
    <property type="match status" value="1"/>
</dbReference>
<dbReference type="AlphaFoldDB" id="A0A6C2YTG0"/>
<dbReference type="NCBIfam" id="TIGR04120">
    <property type="entry name" value="DNA_lig_bact"/>
    <property type="match status" value="1"/>
</dbReference>
<evidence type="ECO:0000256" key="3">
    <source>
        <dbReference type="ARBA" id="ARBA00022618"/>
    </source>
</evidence>
<proteinExistence type="predicted"/>
<feature type="region of interest" description="Disordered" evidence="13">
    <location>
        <begin position="547"/>
        <end position="613"/>
    </location>
</feature>
<feature type="domain" description="ATP-dependent DNA ligase family profile" evidence="14">
    <location>
        <begin position="304"/>
        <end position="446"/>
    </location>
</feature>
<dbReference type="RefSeq" id="WP_162660011.1">
    <property type="nucleotide sequence ID" value="NZ_LR593887.1"/>
</dbReference>
<keyword evidence="3" id="KW-0132">Cell division</keyword>
<evidence type="ECO:0000256" key="9">
    <source>
        <dbReference type="ARBA" id="ARBA00023172"/>
    </source>
</evidence>
<evidence type="ECO:0000256" key="2">
    <source>
        <dbReference type="ARBA" id="ARBA00022598"/>
    </source>
</evidence>
<keyword evidence="9" id="KW-0233">DNA recombination</keyword>
<feature type="compositionally biased region" description="Polar residues" evidence="13">
    <location>
        <begin position="585"/>
        <end position="594"/>
    </location>
</feature>
<gene>
    <name evidence="15" type="ORF">GMBLW1_41930</name>
</gene>
<keyword evidence="10" id="KW-0234">DNA repair</keyword>
<dbReference type="SUPFAM" id="SSF56091">
    <property type="entry name" value="DNA ligase/mRNA capping enzyme, catalytic domain"/>
    <property type="match status" value="1"/>
</dbReference>
<dbReference type="SUPFAM" id="SSF50249">
    <property type="entry name" value="Nucleic acid-binding proteins"/>
    <property type="match status" value="1"/>
</dbReference>
<evidence type="ECO:0000256" key="13">
    <source>
        <dbReference type="SAM" id="MobiDB-lite"/>
    </source>
</evidence>
<dbReference type="GO" id="GO:0006260">
    <property type="term" value="P:DNA replication"/>
    <property type="evidence" value="ECO:0007669"/>
    <property type="project" value="UniProtKB-KW"/>
</dbReference>
<evidence type="ECO:0000256" key="11">
    <source>
        <dbReference type="ARBA" id="ARBA00023306"/>
    </source>
</evidence>
<dbReference type="EC" id="6.5.1.1" evidence="1"/>
<dbReference type="Gene3D" id="2.40.50.140">
    <property type="entry name" value="Nucleic acid-binding proteins"/>
    <property type="match status" value="1"/>
</dbReference>
<keyword evidence="8" id="KW-0067">ATP-binding</keyword>
<keyword evidence="6" id="KW-0547">Nucleotide-binding</keyword>
<dbReference type="Gene3D" id="3.30.470.30">
    <property type="entry name" value="DNA ligase/mRNA capping enzyme"/>
    <property type="match status" value="1"/>
</dbReference>
<dbReference type="CDD" id="cd07897">
    <property type="entry name" value="Adenylation_DNA_ligase_Bac1"/>
    <property type="match status" value="1"/>
</dbReference>
<dbReference type="InterPro" id="IPR026333">
    <property type="entry name" value="ATP_dep_DNA_lig_pp_1105_fam"/>
</dbReference>
<name>A0A6C2YTG0_9BACT</name>
<evidence type="ECO:0000313" key="16">
    <source>
        <dbReference type="Proteomes" id="UP000464378"/>
    </source>
</evidence>
<dbReference type="EMBL" id="LR586016">
    <property type="protein sequence ID" value="VIP05000.1"/>
    <property type="molecule type" value="Genomic_DNA"/>
</dbReference>
<dbReference type="PANTHER" id="PTHR45674:SF13">
    <property type="entry name" value="DNA LIGASE-RELATED"/>
    <property type="match status" value="1"/>
</dbReference>
<protein>
    <recommendedName>
        <fullName evidence="1">DNA ligase (ATP)</fullName>
        <ecNumber evidence="1">6.5.1.1</ecNumber>
    </recommendedName>
</protein>
<dbReference type="PROSITE" id="PS50160">
    <property type="entry name" value="DNA_LIGASE_A3"/>
    <property type="match status" value="1"/>
</dbReference>
<dbReference type="EMBL" id="LR593887">
    <property type="protein sequence ID" value="VTS07358.1"/>
    <property type="molecule type" value="Genomic_DNA"/>
</dbReference>
<dbReference type="Pfam" id="PF04675">
    <property type="entry name" value="DNA_ligase_A_N"/>
    <property type="match status" value="1"/>
</dbReference>
<keyword evidence="7" id="KW-0227">DNA damage</keyword>
<evidence type="ECO:0000256" key="8">
    <source>
        <dbReference type="ARBA" id="ARBA00022840"/>
    </source>
</evidence>
<feature type="compositionally biased region" description="Low complexity" evidence="13">
    <location>
        <begin position="554"/>
        <end position="566"/>
    </location>
</feature>
<evidence type="ECO:0000256" key="4">
    <source>
        <dbReference type="ARBA" id="ARBA00022705"/>
    </source>
</evidence>
<accession>A0A6C2YTG0</accession>
<evidence type="ECO:0000256" key="1">
    <source>
        <dbReference type="ARBA" id="ARBA00012727"/>
    </source>
</evidence>
<dbReference type="InterPro" id="IPR036599">
    <property type="entry name" value="DNA_ligase_N_sf"/>
</dbReference>